<evidence type="ECO:0000259" key="8">
    <source>
        <dbReference type="PROSITE" id="PS50067"/>
    </source>
</evidence>
<evidence type="ECO:0000256" key="5">
    <source>
        <dbReference type="PROSITE-ProRule" id="PRU00283"/>
    </source>
</evidence>
<reference evidence="9 10" key="1">
    <citation type="journal article" date="2015" name="Nat. Commun.">
        <title>Lucilia cuprina genome unlocks parasitic fly biology to underpin future interventions.</title>
        <authorList>
            <person name="Anstead C.A."/>
            <person name="Korhonen P.K."/>
            <person name="Young N.D."/>
            <person name="Hall R.S."/>
            <person name="Jex A.R."/>
            <person name="Murali S.C."/>
            <person name="Hughes D.S."/>
            <person name="Lee S.F."/>
            <person name="Perry T."/>
            <person name="Stroehlein A.J."/>
            <person name="Ansell B.R."/>
            <person name="Breugelmans B."/>
            <person name="Hofmann A."/>
            <person name="Qu J."/>
            <person name="Dugan S."/>
            <person name="Lee S.L."/>
            <person name="Chao H."/>
            <person name="Dinh H."/>
            <person name="Han Y."/>
            <person name="Doddapaneni H.V."/>
            <person name="Worley K.C."/>
            <person name="Muzny D.M."/>
            <person name="Ioannidis P."/>
            <person name="Waterhouse R.M."/>
            <person name="Zdobnov E.M."/>
            <person name="James P.J."/>
            <person name="Bagnall N.H."/>
            <person name="Kotze A.C."/>
            <person name="Gibbs R.A."/>
            <person name="Richards S."/>
            <person name="Batterham P."/>
            <person name="Gasser R.B."/>
        </authorList>
    </citation>
    <scope>NUCLEOTIDE SEQUENCE [LARGE SCALE GENOMIC DNA]</scope>
    <source>
        <strain evidence="9 10">LS</strain>
        <tissue evidence="9">Full body</tissue>
    </source>
</reference>
<dbReference type="STRING" id="7375.A0A0L0CGW7"/>
<dbReference type="InterPro" id="IPR038105">
    <property type="entry name" value="Kif23_Arf-bd_sf"/>
</dbReference>
<accession>A0A0L0CGW7</accession>
<keyword evidence="5" id="KW-0505">Motor protein</keyword>
<gene>
    <name evidence="9" type="ORF">FF38_02598</name>
</gene>
<dbReference type="SMART" id="SM00129">
    <property type="entry name" value="KISc"/>
    <property type="match status" value="2"/>
</dbReference>
<organism evidence="9 10">
    <name type="scientific">Lucilia cuprina</name>
    <name type="common">Green bottle fly</name>
    <name type="synonym">Australian sheep blowfly</name>
    <dbReference type="NCBI Taxonomy" id="7375"/>
    <lineage>
        <taxon>Eukaryota</taxon>
        <taxon>Metazoa</taxon>
        <taxon>Ecdysozoa</taxon>
        <taxon>Arthropoda</taxon>
        <taxon>Hexapoda</taxon>
        <taxon>Insecta</taxon>
        <taxon>Pterygota</taxon>
        <taxon>Neoptera</taxon>
        <taxon>Endopterygota</taxon>
        <taxon>Diptera</taxon>
        <taxon>Brachycera</taxon>
        <taxon>Muscomorpha</taxon>
        <taxon>Oestroidea</taxon>
        <taxon>Calliphoridae</taxon>
        <taxon>Luciliinae</taxon>
        <taxon>Lucilia</taxon>
    </lineage>
</organism>
<comment type="similarity">
    <text evidence="5">Belongs to the TRAFAC class myosin-kinesin ATPase superfamily. Kinesin family.</text>
</comment>
<feature type="coiled-coil region" evidence="6">
    <location>
        <begin position="1307"/>
        <end position="1390"/>
    </location>
</feature>
<dbReference type="OrthoDB" id="2403182at2759"/>
<dbReference type="InterPro" id="IPR036961">
    <property type="entry name" value="Kinesin_motor_dom_sf"/>
</dbReference>
<dbReference type="InterPro" id="IPR032384">
    <property type="entry name" value="Kif23_Arf-bd"/>
</dbReference>
<dbReference type="EMBL" id="JRES01000398">
    <property type="protein sequence ID" value="KNC31663.1"/>
    <property type="molecule type" value="Genomic_DNA"/>
</dbReference>
<feature type="binding site" evidence="5">
    <location>
        <begin position="858"/>
        <end position="865"/>
    </location>
    <ligand>
        <name>ATP</name>
        <dbReference type="ChEBI" id="CHEBI:30616"/>
    </ligand>
</feature>
<dbReference type="InterPro" id="IPR001752">
    <property type="entry name" value="Kinesin_motor_dom"/>
</dbReference>
<dbReference type="InterPro" id="IPR027640">
    <property type="entry name" value="Kinesin-like_fam"/>
</dbReference>
<sequence length="1646" mass="186888">MKSTARTPMRVMRTPHQQREARLRTQLSQENNPNNENCPLKQKDPVHVFCRVRPLPSDGDLSCVKVKNSTTIVLTSPEQALGSKQGTCKETQYIFKHVFESNATQQDVFAGVAQPLVENLIRGRNSLLFTYGVTGSGKTYTMTGDVRHRGIMPRCLDVLFRTISDYQTKKYIFKPDRLNGFEILSEADALLERQQEMNQRFAGRGALRRKDSDPEIASQASCEMAPLQGIEEDNMYAVFITYVEVYNNSVYDLLEEGGIQKTLQSKIIREDANHNMFVHGVTEIEIKSVEEAIEAFQTGQKRKRMGHTVLNAESSRSHSVFNIRLVQAPTDCQGENVVQDKRTITVSQLSLVDLAGSERSSRTKNTGMRLREAGNINNSLMTLRTCLEYLRENQQVTNAASKKVPYRDSKITHLFKNYFDGEGQVSMIVCINPRAEDYDENTQVMKFAEMTQEVQIARAAPIKTDLGLTPGRRKANKLFKMAVNNLNDLGYSEAKTLDVDVGLVYTLGPNFPEYKLDGPEAENTIADLMQYLMQRIEKRKLLSIDNFRSHLMQMEKENLSLRTELASLKAVYKQERDRSYALENKIRVHESSIDVLNNKLGNRERQIDELTRKLRDHQNMLSRKEQEKENQKKKFDSKLAVEVEKRDRLHDLKHAKLQNKIRSKDEKLKLLSNIIQSDDMAIRIPRSRSSENLSVDKEIPIQPAESIRTAPTATATPRTDLYGAARVPRVTRTPMRVMRTPHQQREARLRTQLSQENNPNNENCPLKQKDPVHVFCRVRPLPSDGDLSCVKVKNSTTIVLTSPEQALGSKQGTCKETQYIFKHVFESNATQQDVFAGVAQPLVENLIRGRNSLLFTYGVTGSGKTYTMTGDVRHRGIMPRCLDVLFRTISDYQTKKYIFKPDRLNGFEILSEADALLERQQEMNQRFAGRGALRRKDSDPEIASQASCEMAPLQGIEEDNMYAVFITYVEVYNNSVYDLLEEGGIQKTLQSKIIREDANHNMFVHGVTEIEIKSVEEAIEAFQTGQKRKRMGHTVLNAESSRSHSVFNIRLVQAPTDCQGENVVQDKRTITVSQLSLVDLAGSERSSRTKNTGMRLREAGNINNSLMTLRTCLEYLRENQQVTNAASKKVPYRDSKITHLFKNYFDGEGQVSMIVCINPRAEDYDENTQVMKFAEMTQEVQIARAAPIKTDLGLTPGRRKANKLFKMAVNNLNDLGYSEAKTLDVDVGLVYTLGPNFPEYKLDGPEAENTIADLMQYLMQRIEKRKLLSSDLETRCKFILFLIGIIEFISFSPFFPFLPVDNFRSHLMQMEKENLSLRTELASLKAVYKQERDRSYALENKIRVHESSIDVLNNKLGNRERQIDELTRKLRDHQNMLSRKEQEKENQKKKFDSKLAVEVEKRDRLHDLKHAKLQNKIRSKDEKLKLLSNIIQSDDMAIRIPRSRSSENLSVDKEIPIQPAESIRTAPTATATPRTDLYGAARVPRGMAAANKRHRRSRSAGEKWIEHRAPNPVPLGTILQPYLKNRKSVTKLQEMKDLTGHKANKYILVSQDADTDGDVETKLFKGNIIPTCGGGAQVVFDDVECLKQKSPVPSPNRKRPSNGGVLSNIGTTVSALSAITSINSANDIASRCNVGIEGHTVKRTKV</sequence>
<keyword evidence="3 5" id="KW-0067">ATP-binding</keyword>
<proteinExistence type="inferred from homology"/>
<dbReference type="PANTHER" id="PTHR24115">
    <property type="entry name" value="KINESIN-RELATED"/>
    <property type="match status" value="1"/>
</dbReference>
<dbReference type="GO" id="GO:0007018">
    <property type="term" value="P:microtubule-based movement"/>
    <property type="evidence" value="ECO:0007669"/>
    <property type="project" value="InterPro"/>
</dbReference>
<dbReference type="PROSITE" id="PS50067">
    <property type="entry name" value="KINESIN_MOTOR_2"/>
    <property type="match status" value="2"/>
</dbReference>
<dbReference type="SUPFAM" id="SSF52540">
    <property type="entry name" value="P-loop containing nucleoside triphosphate hydrolases"/>
    <property type="match status" value="2"/>
</dbReference>
<feature type="region of interest" description="Disordered" evidence="7">
    <location>
        <begin position="1"/>
        <end position="40"/>
    </location>
</feature>
<dbReference type="Proteomes" id="UP000037069">
    <property type="component" value="Unassembled WGS sequence"/>
</dbReference>
<dbReference type="GO" id="GO:0005874">
    <property type="term" value="C:microtubule"/>
    <property type="evidence" value="ECO:0007669"/>
    <property type="project" value="TreeGrafter"/>
</dbReference>
<keyword evidence="10" id="KW-1185">Reference proteome</keyword>
<feature type="compositionally biased region" description="Polar residues" evidence="7">
    <location>
        <begin position="25"/>
        <end position="37"/>
    </location>
</feature>
<dbReference type="PRINTS" id="PR00380">
    <property type="entry name" value="KINESINHEAVY"/>
</dbReference>
<dbReference type="GO" id="GO:0003777">
    <property type="term" value="F:microtubule motor activity"/>
    <property type="evidence" value="ECO:0007669"/>
    <property type="project" value="InterPro"/>
</dbReference>
<dbReference type="PANTHER" id="PTHR24115:SF600">
    <property type="entry name" value="KINESIN-LIKE PROTEIN KIF23"/>
    <property type="match status" value="1"/>
</dbReference>
<dbReference type="FunFam" id="2.60.40.4330:FF:000002">
    <property type="entry name" value="Kinesin-like protein"/>
    <property type="match status" value="1"/>
</dbReference>
<evidence type="ECO:0000256" key="7">
    <source>
        <dbReference type="SAM" id="MobiDB-lite"/>
    </source>
</evidence>
<evidence type="ECO:0000313" key="10">
    <source>
        <dbReference type="Proteomes" id="UP000037069"/>
    </source>
</evidence>
<dbReference type="InterPro" id="IPR019821">
    <property type="entry name" value="Kinesin_motor_CS"/>
</dbReference>
<keyword evidence="6" id="KW-0175">Coiled coil</keyword>
<dbReference type="GO" id="GO:0008017">
    <property type="term" value="F:microtubule binding"/>
    <property type="evidence" value="ECO:0007669"/>
    <property type="project" value="InterPro"/>
</dbReference>
<dbReference type="GO" id="GO:0005871">
    <property type="term" value="C:kinesin complex"/>
    <property type="evidence" value="ECO:0007669"/>
    <property type="project" value="TreeGrafter"/>
</dbReference>
<dbReference type="OMA" id="ASCEMAP"/>
<dbReference type="GO" id="GO:0005634">
    <property type="term" value="C:nucleus"/>
    <property type="evidence" value="ECO:0007669"/>
    <property type="project" value="TreeGrafter"/>
</dbReference>
<dbReference type="Pfam" id="PF16540">
    <property type="entry name" value="MKLP1_Arf_bdg"/>
    <property type="match status" value="1"/>
</dbReference>
<dbReference type="PROSITE" id="PS00411">
    <property type="entry name" value="KINESIN_MOTOR_1"/>
    <property type="match status" value="2"/>
</dbReference>
<evidence type="ECO:0000256" key="4">
    <source>
        <dbReference type="ARBA" id="ARBA00023212"/>
    </source>
</evidence>
<dbReference type="InterPro" id="IPR027417">
    <property type="entry name" value="P-loop_NTPase"/>
</dbReference>
<evidence type="ECO:0000256" key="6">
    <source>
        <dbReference type="SAM" id="Coils"/>
    </source>
</evidence>
<feature type="binding site" evidence="5">
    <location>
        <begin position="132"/>
        <end position="139"/>
    </location>
    <ligand>
        <name>ATP</name>
        <dbReference type="ChEBI" id="CHEBI:30616"/>
    </ligand>
</feature>
<dbReference type="Pfam" id="PF00225">
    <property type="entry name" value="Kinesin"/>
    <property type="match status" value="2"/>
</dbReference>
<dbReference type="GO" id="GO:0005524">
    <property type="term" value="F:ATP binding"/>
    <property type="evidence" value="ECO:0007669"/>
    <property type="project" value="UniProtKB-UniRule"/>
</dbReference>
<dbReference type="Gene3D" id="3.40.850.10">
    <property type="entry name" value="Kinesin motor domain"/>
    <property type="match status" value="2"/>
</dbReference>
<dbReference type="GO" id="GO:0016887">
    <property type="term" value="F:ATP hydrolysis activity"/>
    <property type="evidence" value="ECO:0007669"/>
    <property type="project" value="TreeGrafter"/>
</dbReference>
<keyword evidence="2 5" id="KW-0547">Nucleotide-binding</keyword>
<feature type="domain" description="Kinesin motor" evidence="8">
    <location>
        <begin position="771"/>
        <end position="1180"/>
    </location>
</feature>
<comment type="caution">
    <text evidence="9">The sequence shown here is derived from an EMBL/GenBank/DDBJ whole genome shotgun (WGS) entry which is preliminary data.</text>
</comment>
<keyword evidence="4" id="KW-0206">Cytoskeleton</keyword>
<feature type="coiled-coil region" evidence="6">
    <location>
        <begin position="544"/>
        <end position="634"/>
    </location>
</feature>
<dbReference type="Gene3D" id="2.60.40.4330">
    <property type="entry name" value="Kinesin-like protein Kif23, Arf6-interacting domain"/>
    <property type="match status" value="1"/>
</dbReference>
<comment type="subcellular location">
    <subcellularLocation>
        <location evidence="1">Cytoplasm</location>
        <location evidence="1">Cytoskeleton</location>
    </subcellularLocation>
</comment>
<dbReference type="CDD" id="cd01368">
    <property type="entry name" value="KISc_KIF23_like"/>
    <property type="match status" value="2"/>
</dbReference>
<dbReference type="GO" id="GO:0051256">
    <property type="term" value="P:mitotic spindle midzone assembly"/>
    <property type="evidence" value="ECO:0007669"/>
    <property type="project" value="TreeGrafter"/>
</dbReference>
<evidence type="ECO:0000256" key="3">
    <source>
        <dbReference type="ARBA" id="ARBA00022840"/>
    </source>
</evidence>
<keyword evidence="4" id="KW-0963">Cytoplasm</keyword>
<protein>
    <recommendedName>
        <fullName evidence="8">Kinesin motor domain-containing protein</fullName>
    </recommendedName>
</protein>
<evidence type="ECO:0000313" key="9">
    <source>
        <dbReference type="EMBL" id="KNC31663.1"/>
    </source>
</evidence>
<name>A0A0L0CGW7_LUCCU</name>
<feature type="domain" description="Kinesin motor" evidence="8">
    <location>
        <begin position="45"/>
        <end position="454"/>
    </location>
</feature>
<evidence type="ECO:0000256" key="1">
    <source>
        <dbReference type="ARBA" id="ARBA00004245"/>
    </source>
</evidence>
<evidence type="ECO:0000256" key="2">
    <source>
        <dbReference type="ARBA" id="ARBA00022741"/>
    </source>
</evidence>